<sequence>MTTTTATNKRMNEKHYDNNNSNNHHQQQQHIFCLARCELGWVKEVAVVVDDLLKSMSLPFLTHTGAASSQEPAQDEAFITFVAVDWRFKFSVIFGVGTKKYRTSVVKDPAGNPDWNEESVIQVTNISDHVFFTVTEKDDVLGQIIIPVASLLTVKGVVKKSALKAHKKCPVPQGELIFQCYVSKQRPTMVAPQIRSSSGQLNSGGAQLTGFQKLKQNFSPTPSLVQQKKEEKEEKRKSSSLANFNKRLSKSIHDIFSLGKFGSGGNNEDEDDQKQLGGKNKRFSLKFPSLGSGLDSSGRDIPVVTHIVPNMASIQGGTRLVLEGQNLGLGKSDIMELLLCDTDLLDSIEFESESRIYVTTKATTPGKGDLWIETVSGGQNVIKNIFTFVDRSGSTTPVANKKLTSDPMGSVSSRGKNSALADSLAEKSPIPENKVFDLDTNLSQPSTPVERSISLNNEDRIKKKTPLSGSATLPRRFPRPTEDSFDLTDELSSSAQNSPTVRYKKNFMKHSRRASESTVEVSDETETKKNSEKAELQLEILRLHKENQELKQANADLTTYIDGLVARVMVHCPEALAAGDDLKPPPPRKK</sequence>
<feature type="compositionally biased region" description="Basic residues" evidence="1">
    <location>
        <begin position="502"/>
        <end position="512"/>
    </location>
</feature>
<gene>
    <name evidence="3" type="ORF">PoB_001861000</name>
</gene>
<dbReference type="InterPro" id="IPR035892">
    <property type="entry name" value="C2_domain_sf"/>
</dbReference>
<feature type="domain" description="IPT/TIG" evidence="2">
    <location>
        <begin position="301"/>
        <end position="389"/>
    </location>
</feature>
<accession>A0AAV3Z995</accession>
<comment type="caution">
    <text evidence="3">The sequence shown here is derived from an EMBL/GenBank/DDBJ whole genome shotgun (WGS) entry which is preliminary data.</text>
</comment>
<dbReference type="SMART" id="SM00429">
    <property type="entry name" value="IPT"/>
    <property type="match status" value="1"/>
</dbReference>
<dbReference type="SUPFAM" id="SSF81296">
    <property type="entry name" value="E set domains"/>
    <property type="match status" value="1"/>
</dbReference>
<reference evidence="3 4" key="1">
    <citation type="journal article" date="2021" name="Elife">
        <title>Chloroplast acquisition without the gene transfer in kleptoplastic sea slugs, Plakobranchus ocellatus.</title>
        <authorList>
            <person name="Maeda T."/>
            <person name="Takahashi S."/>
            <person name="Yoshida T."/>
            <person name="Shimamura S."/>
            <person name="Takaki Y."/>
            <person name="Nagai Y."/>
            <person name="Toyoda A."/>
            <person name="Suzuki Y."/>
            <person name="Arimoto A."/>
            <person name="Ishii H."/>
            <person name="Satoh N."/>
            <person name="Nishiyama T."/>
            <person name="Hasebe M."/>
            <person name="Maruyama T."/>
            <person name="Minagawa J."/>
            <person name="Obokata J."/>
            <person name="Shigenobu S."/>
        </authorList>
    </citation>
    <scope>NUCLEOTIDE SEQUENCE [LARGE SCALE GENOMIC DNA]</scope>
</reference>
<dbReference type="InterPro" id="IPR013783">
    <property type="entry name" value="Ig-like_fold"/>
</dbReference>
<protein>
    <submittedName>
        <fullName evidence="3">Exocyst complex component 2</fullName>
    </submittedName>
</protein>
<dbReference type="Proteomes" id="UP000735302">
    <property type="component" value="Unassembled WGS sequence"/>
</dbReference>
<feature type="compositionally biased region" description="Polar residues" evidence="1">
    <location>
        <begin position="490"/>
        <end position="500"/>
    </location>
</feature>
<feature type="region of interest" description="Disordered" evidence="1">
    <location>
        <begin position="396"/>
        <end position="530"/>
    </location>
</feature>
<name>A0AAV3Z995_9GAST</name>
<dbReference type="Pfam" id="PF01833">
    <property type="entry name" value="TIG"/>
    <property type="match status" value="1"/>
</dbReference>
<dbReference type="InterPro" id="IPR000008">
    <property type="entry name" value="C2_dom"/>
</dbReference>
<dbReference type="Gene3D" id="2.60.40.150">
    <property type="entry name" value="C2 domain"/>
    <property type="match status" value="1"/>
</dbReference>
<evidence type="ECO:0000259" key="2">
    <source>
        <dbReference type="SMART" id="SM00429"/>
    </source>
</evidence>
<feature type="region of interest" description="Disordered" evidence="1">
    <location>
        <begin position="219"/>
        <end position="242"/>
    </location>
</feature>
<organism evidence="3 4">
    <name type="scientific">Plakobranchus ocellatus</name>
    <dbReference type="NCBI Taxonomy" id="259542"/>
    <lineage>
        <taxon>Eukaryota</taxon>
        <taxon>Metazoa</taxon>
        <taxon>Spiralia</taxon>
        <taxon>Lophotrochozoa</taxon>
        <taxon>Mollusca</taxon>
        <taxon>Gastropoda</taxon>
        <taxon>Heterobranchia</taxon>
        <taxon>Euthyneura</taxon>
        <taxon>Panpulmonata</taxon>
        <taxon>Sacoglossa</taxon>
        <taxon>Placobranchoidea</taxon>
        <taxon>Plakobranchidae</taxon>
        <taxon>Plakobranchus</taxon>
    </lineage>
</organism>
<dbReference type="InterPro" id="IPR002909">
    <property type="entry name" value="IPT_dom"/>
</dbReference>
<evidence type="ECO:0000313" key="3">
    <source>
        <dbReference type="EMBL" id="GFN92104.1"/>
    </source>
</evidence>
<dbReference type="Gene3D" id="2.60.40.10">
    <property type="entry name" value="Immunoglobulins"/>
    <property type="match status" value="1"/>
</dbReference>
<feature type="compositionally biased region" description="Basic and acidic residues" evidence="1">
    <location>
        <begin position="227"/>
        <end position="237"/>
    </location>
</feature>
<keyword evidence="4" id="KW-1185">Reference proteome</keyword>
<dbReference type="Pfam" id="PF00168">
    <property type="entry name" value="C2"/>
    <property type="match status" value="1"/>
</dbReference>
<proteinExistence type="predicted"/>
<feature type="region of interest" description="Disordered" evidence="1">
    <location>
        <begin position="1"/>
        <end position="23"/>
    </location>
</feature>
<dbReference type="InterPro" id="IPR014756">
    <property type="entry name" value="Ig_E-set"/>
</dbReference>
<evidence type="ECO:0000256" key="1">
    <source>
        <dbReference type="SAM" id="MobiDB-lite"/>
    </source>
</evidence>
<dbReference type="CDD" id="cd00102">
    <property type="entry name" value="IPT"/>
    <property type="match status" value="1"/>
</dbReference>
<feature type="compositionally biased region" description="Polar residues" evidence="1">
    <location>
        <begin position="440"/>
        <end position="456"/>
    </location>
</feature>
<evidence type="ECO:0000313" key="4">
    <source>
        <dbReference type="Proteomes" id="UP000735302"/>
    </source>
</evidence>
<dbReference type="SUPFAM" id="SSF49562">
    <property type="entry name" value="C2 domain (Calcium/lipid-binding domain, CaLB)"/>
    <property type="match status" value="1"/>
</dbReference>
<dbReference type="AlphaFoldDB" id="A0AAV3Z995"/>
<dbReference type="EMBL" id="BLXT01002217">
    <property type="protein sequence ID" value="GFN92104.1"/>
    <property type="molecule type" value="Genomic_DNA"/>
</dbReference>